<evidence type="ECO:0000313" key="3">
    <source>
        <dbReference type="EMBL" id="KAK0132221.1"/>
    </source>
</evidence>
<dbReference type="PANTHER" id="PTHR15159">
    <property type="entry name" value="NEUROSECRETORY PROTEIN VGF"/>
    <property type="match status" value="1"/>
</dbReference>
<feature type="signal peptide" evidence="2">
    <location>
        <begin position="1"/>
        <end position="26"/>
    </location>
</feature>
<feature type="compositionally biased region" description="Basic and acidic residues" evidence="1">
    <location>
        <begin position="389"/>
        <end position="407"/>
    </location>
</feature>
<sequence length="783" mass="88838">MFRHPNTSSALTLLILLTGTSLPSLSAPSPIAPTPTVGSTQAADVPWMTAVGYRSSRGTARGQGMDDGAEVNKEEEEEVELFKDVDPKMLAAVLLEALNKPKMARGMSGEKDEGGLDGGAEVQERGEDEENKEDGAEATTDDPKELEVRAAGEVNRDRDREQPELELVMAAAALQGREEREREEELEWKKAQDEEERLTEKVTSRTVSHEIPVKATQQKPGSMGEEITGSKSQASGPASPSELEGEPRNDEEEEQLNPEELKNLETMMKEFPSLGAASKRDDGDLHDADRESRGFNDILPQYKGKDLPMTKKKLKWQEETQKGMSFPTFRGGNFMDEFEELRSNTLGDDASRPVPLPDTNDMMEDAAEGGDDEEDDEEREDLSPEEEEARAKAEQEEVRRQAAEVQRAKIEEEKLADIASDMLLQYMVKQNGGKRKYREQNRKYSSLLNTAEDKRSNEVQEVEEEDDDIDPQTIDKLIEISSKLHLPADDVVDIINDVEKKKKKDVPSEITSLSPWLRPSSSLSSTSLKGMSVPQMAINQNSYPSPKQPSQALNPLKTWFQEDPGTQLSLSNQDLWRKPLKPQPTNLDIFPLLQKSLSTNKGFIAKPQRTFWGSYPPYTAYQRPYQKTPYRGYYPVYFASPPKPKPRYYIPKAYPYTFNNPLGNSARYDYNFPPKRHFHSWVQPRLRKPPASFQRSYYNNYLLPTYLRTFQRPTIANPRTPSQVTARLQPLPPRNRFNYPPAAAVVSRDKDYYDSRVGNQADDGNYDDVDFQQMLTQRLRKFQ</sequence>
<evidence type="ECO:0000256" key="1">
    <source>
        <dbReference type="SAM" id="MobiDB-lite"/>
    </source>
</evidence>
<organism evidence="3 4">
    <name type="scientific">Merluccius polli</name>
    <name type="common">Benguela hake</name>
    <name type="synonym">Merluccius cadenati</name>
    <dbReference type="NCBI Taxonomy" id="89951"/>
    <lineage>
        <taxon>Eukaryota</taxon>
        <taxon>Metazoa</taxon>
        <taxon>Chordata</taxon>
        <taxon>Craniata</taxon>
        <taxon>Vertebrata</taxon>
        <taxon>Euteleostomi</taxon>
        <taxon>Actinopterygii</taxon>
        <taxon>Neopterygii</taxon>
        <taxon>Teleostei</taxon>
        <taxon>Neoteleostei</taxon>
        <taxon>Acanthomorphata</taxon>
        <taxon>Zeiogadaria</taxon>
        <taxon>Gadariae</taxon>
        <taxon>Gadiformes</taxon>
        <taxon>Gadoidei</taxon>
        <taxon>Merlucciidae</taxon>
        <taxon>Merluccius</taxon>
    </lineage>
</organism>
<feature type="chain" id="PRO_5041443797" evidence="2">
    <location>
        <begin position="27"/>
        <end position="783"/>
    </location>
</feature>
<feature type="compositionally biased region" description="Acidic residues" evidence="1">
    <location>
        <begin position="361"/>
        <end position="388"/>
    </location>
</feature>
<keyword evidence="4" id="KW-1185">Reference proteome</keyword>
<reference evidence="3" key="1">
    <citation type="journal article" date="2023" name="Front. Mar. Sci.">
        <title>A new Merluccius polli reference genome to investigate the effects of global change in West African waters.</title>
        <authorList>
            <person name="Mateo J.L."/>
            <person name="Blanco-Fernandez C."/>
            <person name="Garcia-Vazquez E."/>
            <person name="Machado-Schiaffino G."/>
        </authorList>
    </citation>
    <scope>NUCLEOTIDE SEQUENCE</scope>
    <source>
        <strain evidence="3">C29</strain>
        <tissue evidence="3">Fin</tissue>
    </source>
</reference>
<dbReference type="Proteomes" id="UP001174136">
    <property type="component" value="Unassembled WGS sequence"/>
</dbReference>
<feature type="compositionally biased region" description="Basic and acidic residues" evidence="1">
    <location>
        <begin position="278"/>
        <end position="294"/>
    </location>
</feature>
<protein>
    <submittedName>
        <fullName evidence="3">Neurosecretory protein VGF</fullName>
    </submittedName>
</protein>
<proteinExistence type="predicted"/>
<feature type="compositionally biased region" description="Polar residues" evidence="1">
    <location>
        <begin position="229"/>
        <end position="238"/>
    </location>
</feature>
<evidence type="ECO:0000313" key="4">
    <source>
        <dbReference type="Proteomes" id="UP001174136"/>
    </source>
</evidence>
<feature type="region of interest" description="Disordered" evidence="1">
    <location>
        <begin position="104"/>
        <end position="306"/>
    </location>
</feature>
<dbReference type="InterPro" id="IPR026128">
    <property type="entry name" value="VGF"/>
</dbReference>
<dbReference type="EMBL" id="JAOPHQ010006279">
    <property type="protein sequence ID" value="KAK0132221.1"/>
    <property type="molecule type" value="Genomic_DNA"/>
</dbReference>
<feature type="compositionally biased region" description="Basic and acidic residues" evidence="1">
    <location>
        <begin position="141"/>
        <end position="163"/>
    </location>
</feature>
<dbReference type="AlphaFoldDB" id="A0AA47M252"/>
<feature type="region of interest" description="Disordered" evidence="1">
    <location>
        <begin position="430"/>
        <end position="472"/>
    </location>
</feature>
<feature type="compositionally biased region" description="Basic and acidic residues" evidence="1">
    <location>
        <begin position="187"/>
        <end position="212"/>
    </location>
</feature>
<feature type="region of interest" description="Disordered" evidence="1">
    <location>
        <begin position="339"/>
        <end position="407"/>
    </location>
</feature>
<keyword evidence="2" id="KW-0732">Signal</keyword>
<feature type="compositionally biased region" description="Polar residues" evidence="1">
    <location>
        <begin position="715"/>
        <end position="726"/>
    </location>
</feature>
<accession>A0AA47M252</accession>
<feature type="compositionally biased region" description="Acidic residues" evidence="1">
    <location>
        <begin position="460"/>
        <end position="470"/>
    </location>
</feature>
<name>A0AA47M252_MERPO</name>
<comment type="caution">
    <text evidence="3">The sequence shown here is derived from an EMBL/GenBank/DDBJ whole genome shotgun (WGS) entry which is preliminary data.</text>
</comment>
<dbReference type="GO" id="GO:0005184">
    <property type="term" value="F:neuropeptide hormone activity"/>
    <property type="evidence" value="ECO:0007669"/>
    <property type="project" value="InterPro"/>
</dbReference>
<dbReference type="PANTHER" id="PTHR15159:SF2">
    <property type="entry name" value="NEUROSECRETORY PROTEIN VGF"/>
    <property type="match status" value="1"/>
</dbReference>
<feature type="region of interest" description="Disordered" evidence="1">
    <location>
        <begin position="715"/>
        <end position="735"/>
    </location>
</feature>
<gene>
    <name evidence="3" type="primary">VGF_1</name>
    <name evidence="3" type="ORF">N1851_032964</name>
</gene>
<evidence type="ECO:0000256" key="2">
    <source>
        <dbReference type="SAM" id="SignalP"/>
    </source>
</evidence>